<dbReference type="Proteomes" id="UP000766904">
    <property type="component" value="Unassembled WGS sequence"/>
</dbReference>
<evidence type="ECO:0000313" key="3">
    <source>
        <dbReference type="Proteomes" id="UP000766904"/>
    </source>
</evidence>
<comment type="caution">
    <text evidence="2">The sequence shown here is derived from an EMBL/GenBank/DDBJ whole genome shotgun (WGS) entry which is preliminary data.</text>
</comment>
<dbReference type="AlphaFoldDB" id="A0A8J8TQ13"/>
<protein>
    <recommendedName>
        <fullName evidence="4">CARDB domain-containing protein</fullName>
    </recommendedName>
</protein>
<evidence type="ECO:0008006" key="4">
    <source>
        <dbReference type="Google" id="ProtNLM"/>
    </source>
</evidence>
<accession>A0A8J8TQ13</accession>
<evidence type="ECO:0000313" key="2">
    <source>
        <dbReference type="EMBL" id="TYL38346.1"/>
    </source>
</evidence>
<dbReference type="EMBL" id="PHNJ01000005">
    <property type="protein sequence ID" value="TYL38346.1"/>
    <property type="molecule type" value="Genomic_DNA"/>
</dbReference>
<proteinExistence type="predicted"/>
<sequence>MFQHPTRNVALLFIAVGLVLIIGPVFGFTTFSADRGVVVSTAEDPNGLLGINDNTIEEELALSPEQGWGDETVEIYELEDETNQFEEGDFSADISQIRNEEGELVFDPAIDAFVEESGEEFELVIACAENEDEGVDDDDYYVTVNTIVSGSNTAVEFERETDDSVQIRCAGEMPDQPPFFDVEIDGTNSPIEGGEALEIDAEVTNRGDETDTQDIRLEIDGTEVDRIEGVTLGPDDEAMELLKWENAKEGERDVTIRSDDDKTTRTVTIGDATLVTAVAEDEFGNNDETITAFEIYTDEGVYEFEIHLETSGGGSDEWEQKEVTIDEETFELTDEAANDIAVDMVEQDLLLSETYEDAVDDEETLIEVRDSLDTDSEVQNKENTGQGNPIDLEIEIE</sequence>
<dbReference type="Gene3D" id="2.60.40.10">
    <property type="entry name" value="Immunoglobulins"/>
    <property type="match status" value="1"/>
</dbReference>
<evidence type="ECO:0000256" key="1">
    <source>
        <dbReference type="SAM" id="MobiDB-lite"/>
    </source>
</evidence>
<feature type="region of interest" description="Disordered" evidence="1">
    <location>
        <begin position="373"/>
        <end position="397"/>
    </location>
</feature>
<organism evidence="2 3">
    <name type="scientific">Natronococcus pandeyae</name>
    <dbReference type="NCBI Taxonomy" id="2055836"/>
    <lineage>
        <taxon>Archaea</taxon>
        <taxon>Methanobacteriati</taxon>
        <taxon>Methanobacteriota</taxon>
        <taxon>Stenosarchaea group</taxon>
        <taxon>Halobacteria</taxon>
        <taxon>Halobacteriales</taxon>
        <taxon>Natrialbaceae</taxon>
        <taxon>Natronococcus</taxon>
    </lineage>
</organism>
<dbReference type="InterPro" id="IPR013783">
    <property type="entry name" value="Ig-like_fold"/>
</dbReference>
<gene>
    <name evidence="2" type="ORF">CV102_11055</name>
</gene>
<name>A0A8J8TQ13_9EURY</name>
<keyword evidence="3" id="KW-1185">Reference proteome</keyword>
<reference evidence="2" key="1">
    <citation type="submission" date="2017-11" db="EMBL/GenBank/DDBJ databases">
        <authorList>
            <person name="Kajale S.C."/>
            <person name="Sharma A."/>
        </authorList>
    </citation>
    <scope>NUCLEOTIDE SEQUENCE</scope>
    <source>
        <strain evidence="2">LS1_42</strain>
    </source>
</reference>